<dbReference type="GO" id="GO:0017065">
    <property type="term" value="F:single-strand selective uracil DNA N-glycosylase activity"/>
    <property type="evidence" value="ECO:0007669"/>
    <property type="project" value="InterPro"/>
</dbReference>
<dbReference type="FunCoup" id="A0A7R8V3C7">
    <property type="interactions" value="821"/>
</dbReference>
<evidence type="ECO:0000256" key="6">
    <source>
        <dbReference type="ARBA" id="ARBA00023204"/>
    </source>
</evidence>
<keyword evidence="7" id="KW-0539">Nucleus</keyword>
<dbReference type="OrthoDB" id="408702at2759"/>
<evidence type="ECO:0000256" key="7">
    <source>
        <dbReference type="ARBA" id="ARBA00023242"/>
    </source>
</evidence>
<dbReference type="EMBL" id="LR899013">
    <property type="protein sequence ID" value="CAD7091257.1"/>
    <property type="molecule type" value="Genomic_DNA"/>
</dbReference>
<dbReference type="InterPro" id="IPR039134">
    <property type="entry name" value="SMUG1"/>
</dbReference>
<gene>
    <name evidence="9" type="ORF">HERILL_LOCUS13680</name>
</gene>
<evidence type="ECO:0000259" key="8">
    <source>
        <dbReference type="Pfam" id="PF03167"/>
    </source>
</evidence>
<dbReference type="Proteomes" id="UP000594454">
    <property type="component" value="Chromosome 5"/>
</dbReference>
<keyword evidence="6" id="KW-0234">DNA repair</keyword>
<sequence>MLRARLEAQLKANTSPGAENRGVGVSGHFSQPFWSKFYDIECELNDELRGLDVNVPYIYNPVEYAGDLHCAYLRKYLKGPKALMFVGMNPGPNGMGQNGVPFGNIKTVKELMGLEGSVQQPLKVHPKRPVTGLGCTIEEPSGERFWGVLNKLSGGLDVFSVNCFMHNFCPLAFFDASGKNITPGELKGDKKNLVRDICLKYFEKELQLVNPSIVVAVGTYVDDCFKNLSKQYKDIRFLKLAHPSPRSLNNTNWPEKAEIFFKENDLMKYLRNEI</sequence>
<evidence type="ECO:0000256" key="4">
    <source>
        <dbReference type="ARBA" id="ARBA00022801"/>
    </source>
</evidence>
<dbReference type="InterPro" id="IPR005122">
    <property type="entry name" value="Uracil-DNA_glycosylase-like"/>
</dbReference>
<dbReference type="AlphaFoldDB" id="A0A7R8V3C7"/>
<dbReference type="GO" id="GO:0005634">
    <property type="term" value="C:nucleus"/>
    <property type="evidence" value="ECO:0007669"/>
    <property type="project" value="UniProtKB-SubCell"/>
</dbReference>
<evidence type="ECO:0000313" key="10">
    <source>
        <dbReference type="Proteomes" id="UP000594454"/>
    </source>
</evidence>
<dbReference type="PANTHER" id="PTHR13235">
    <property type="entry name" value="SINGLE-STRAND SELECTIVE MONOFUNCTIONAL URACIL DNA GLYCOSYLASE"/>
    <property type="match status" value="1"/>
</dbReference>
<evidence type="ECO:0000256" key="3">
    <source>
        <dbReference type="ARBA" id="ARBA00022763"/>
    </source>
</evidence>
<evidence type="ECO:0000256" key="2">
    <source>
        <dbReference type="ARBA" id="ARBA00007889"/>
    </source>
</evidence>
<evidence type="ECO:0000313" key="9">
    <source>
        <dbReference type="EMBL" id="CAD7091257.1"/>
    </source>
</evidence>
<name>A0A7R8V3C7_HERIL</name>
<feature type="domain" description="Uracil-DNA glycosylase-like" evidence="8">
    <location>
        <begin position="82"/>
        <end position="252"/>
    </location>
</feature>
<dbReference type="GO" id="GO:0003677">
    <property type="term" value="F:DNA binding"/>
    <property type="evidence" value="ECO:0007669"/>
    <property type="project" value="UniProtKB-KW"/>
</dbReference>
<comment type="subcellular location">
    <subcellularLocation>
        <location evidence="1">Nucleus</location>
    </subcellularLocation>
</comment>
<keyword evidence="5" id="KW-0238">DNA-binding</keyword>
<dbReference type="FunFam" id="3.40.470.10:FF:000017">
    <property type="entry name" value="Single-strand-selective monofunctional uracil-DNA glycosylase 1"/>
    <property type="match status" value="1"/>
</dbReference>
<dbReference type="GO" id="GO:0000703">
    <property type="term" value="F:oxidized pyrimidine nucleobase lesion DNA N-glycosylase activity"/>
    <property type="evidence" value="ECO:0007669"/>
    <property type="project" value="TreeGrafter"/>
</dbReference>
<keyword evidence="10" id="KW-1185">Reference proteome</keyword>
<reference evidence="9 10" key="1">
    <citation type="submission" date="2020-11" db="EMBL/GenBank/DDBJ databases">
        <authorList>
            <person name="Wallbank WR R."/>
            <person name="Pardo Diaz C."/>
            <person name="Kozak K."/>
            <person name="Martin S."/>
            <person name="Jiggins C."/>
            <person name="Moest M."/>
            <person name="Warren A I."/>
            <person name="Generalovic N T."/>
            <person name="Byers J.R.P. K."/>
            <person name="Montejo-Kovacevich G."/>
            <person name="Yen C E."/>
        </authorList>
    </citation>
    <scope>NUCLEOTIDE SEQUENCE [LARGE SCALE GENOMIC DNA]</scope>
</reference>
<dbReference type="Gene3D" id="3.40.470.10">
    <property type="entry name" value="Uracil-DNA glycosylase-like domain"/>
    <property type="match status" value="1"/>
</dbReference>
<dbReference type="PANTHER" id="PTHR13235:SF2">
    <property type="entry name" value="SINGLE-STRAND SELECTIVE MONOFUNCTIONAL URACIL DNA GLYCOSYLASE"/>
    <property type="match status" value="1"/>
</dbReference>
<dbReference type="SUPFAM" id="SSF52141">
    <property type="entry name" value="Uracil-DNA glycosylase-like"/>
    <property type="match status" value="1"/>
</dbReference>
<accession>A0A7R8V3C7</accession>
<protein>
    <recommendedName>
        <fullName evidence="8">Uracil-DNA glycosylase-like domain-containing protein</fullName>
    </recommendedName>
</protein>
<dbReference type="Pfam" id="PF03167">
    <property type="entry name" value="UDG"/>
    <property type="match status" value="1"/>
</dbReference>
<keyword evidence="3" id="KW-0227">DNA damage</keyword>
<keyword evidence="4" id="KW-0378">Hydrolase</keyword>
<dbReference type="GO" id="GO:0006284">
    <property type="term" value="P:base-excision repair"/>
    <property type="evidence" value="ECO:0007669"/>
    <property type="project" value="InterPro"/>
</dbReference>
<comment type="similarity">
    <text evidence="2">Belongs to the uracil-DNA glycosylase (UDG) superfamily. SMUG1 family.</text>
</comment>
<proteinExistence type="inferred from homology"/>
<evidence type="ECO:0000256" key="1">
    <source>
        <dbReference type="ARBA" id="ARBA00004123"/>
    </source>
</evidence>
<dbReference type="InterPro" id="IPR036895">
    <property type="entry name" value="Uracil-DNA_glycosylase-like_sf"/>
</dbReference>
<evidence type="ECO:0000256" key="5">
    <source>
        <dbReference type="ARBA" id="ARBA00023125"/>
    </source>
</evidence>
<organism evidence="9 10">
    <name type="scientific">Hermetia illucens</name>
    <name type="common">Black soldier fly</name>
    <dbReference type="NCBI Taxonomy" id="343691"/>
    <lineage>
        <taxon>Eukaryota</taxon>
        <taxon>Metazoa</taxon>
        <taxon>Ecdysozoa</taxon>
        <taxon>Arthropoda</taxon>
        <taxon>Hexapoda</taxon>
        <taxon>Insecta</taxon>
        <taxon>Pterygota</taxon>
        <taxon>Neoptera</taxon>
        <taxon>Endopterygota</taxon>
        <taxon>Diptera</taxon>
        <taxon>Brachycera</taxon>
        <taxon>Stratiomyomorpha</taxon>
        <taxon>Stratiomyidae</taxon>
        <taxon>Hermetiinae</taxon>
        <taxon>Hermetia</taxon>
    </lineage>
</organism>
<dbReference type="InParanoid" id="A0A7R8V3C7"/>